<organism evidence="4 5">
    <name type="scientific">Deinococcus lacus</name>
    <dbReference type="NCBI Taxonomy" id="392561"/>
    <lineage>
        <taxon>Bacteria</taxon>
        <taxon>Thermotogati</taxon>
        <taxon>Deinococcota</taxon>
        <taxon>Deinococci</taxon>
        <taxon>Deinococcales</taxon>
        <taxon>Deinococcaceae</taxon>
        <taxon>Deinococcus</taxon>
    </lineage>
</organism>
<reference evidence="5" key="1">
    <citation type="journal article" date="2019" name="Int. J. Syst. Evol. Microbiol.">
        <title>The Global Catalogue of Microorganisms (GCM) 10K type strain sequencing project: providing services to taxonomists for standard genome sequencing and annotation.</title>
        <authorList>
            <consortium name="The Broad Institute Genomics Platform"/>
            <consortium name="The Broad Institute Genome Sequencing Center for Infectious Disease"/>
            <person name="Wu L."/>
            <person name="Ma J."/>
        </authorList>
    </citation>
    <scope>NUCLEOTIDE SEQUENCE [LARGE SCALE GENOMIC DNA]</scope>
    <source>
        <strain evidence="5">CGMCC 1.15772</strain>
    </source>
</reference>
<accession>A0ABW1YGB5</accession>
<dbReference type="PANTHER" id="PTHR43877">
    <property type="entry name" value="AMINOALKYLPHOSPHONATE N-ACETYLTRANSFERASE-RELATED-RELATED"/>
    <property type="match status" value="1"/>
</dbReference>
<gene>
    <name evidence="4" type="ORF">ACFP81_09480</name>
</gene>
<dbReference type="Gene3D" id="3.40.630.30">
    <property type="match status" value="1"/>
</dbReference>
<evidence type="ECO:0000256" key="1">
    <source>
        <dbReference type="ARBA" id="ARBA00022679"/>
    </source>
</evidence>
<dbReference type="RefSeq" id="WP_380083214.1">
    <property type="nucleotide sequence ID" value="NZ_JBHSWD010000001.1"/>
</dbReference>
<dbReference type="GO" id="GO:0016746">
    <property type="term" value="F:acyltransferase activity"/>
    <property type="evidence" value="ECO:0007669"/>
    <property type="project" value="UniProtKB-KW"/>
</dbReference>
<dbReference type="InterPro" id="IPR000182">
    <property type="entry name" value="GNAT_dom"/>
</dbReference>
<dbReference type="PROSITE" id="PS51186">
    <property type="entry name" value="GNAT"/>
    <property type="match status" value="1"/>
</dbReference>
<dbReference type="EMBL" id="JBHSWD010000001">
    <property type="protein sequence ID" value="MFC6592205.1"/>
    <property type="molecule type" value="Genomic_DNA"/>
</dbReference>
<dbReference type="SUPFAM" id="SSF55729">
    <property type="entry name" value="Acyl-CoA N-acyltransferases (Nat)"/>
    <property type="match status" value="1"/>
</dbReference>
<dbReference type="PANTHER" id="PTHR43877:SF1">
    <property type="entry name" value="ACETYLTRANSFERASE"/>
    <property type="match status" value="1"/>
</dbReference>
<protein>
    <submittedName>
        <fullName evidence="4">GNAT family N-acetyltransferase</fullName>
        <ecNumber evidence="4">2.3.-.-</ecNumber>
    </submittedName>
</protein>
<keyword evidence="2 4" id="KW-0012">Acyltransferase</keyword>
<sequence>MSPLTIRPATEADLPALMQLYAELSRRETSLVTEAQIRAWHEIQQQPHVVVLVAESGGAVVGTLQLALIAGLRNDGRPFGVIESVVVSETARRQGVARALLAEAEARARAARAYKLMLMTSPSGRRRWQRTVRRGLTWEAKWGLKRGYEFRGWSQRSGPFPLGRTTHQSGKAYTLSKELLWPIPPSQVRAKSPYPPKSARRCR</sequence>
<keyword evidence="5" id="KW-1185">Reference proteome</keyword>
<feature type="domain" description="N-acetyltransferase" evidence="3">
    <location>
        <begin position="4"/>
        <end position="180"/>
    </location>
</feature>
<proteinExistence type="predicted"/>
<dbReference type="InterPro" id="IPR050832">
    <property type="entry name" value="Bact_Acetyltransf"/>
</dbReference>
<evidence type="ECO:0000256" key="2">
    <source>
        <dbReference type="ARBA" id="ARBA00023315"/>
    </source>
</evidence>
<name>A0ABW1YGB5_9DEIO</name>
<comment type="caution">
    <text evidence="4">The sequence shown here is derived from an EMBL/GenBank/DDBJ whole genome shotgun (WGS) entry which is preliminary data.</text>
</comment>
<evidence type="ECO:0000259" key="3">
    <source>
        <dbReference type="PROSITE" id="PS51186"/>
    </source>
</evidence>
<dbReference type="InterPro" id="IPR016181">
    <property type="entry name" value="Acyl_CoA_acyltransferase"/>
</dbReference>
<dbReference type="CDD" id="cd04301">
    <property type="entry name" value="NAT_SF"/>
    <property type="match status" value="1"/>
</dbReference>
<keyword evidence="1 4" id="KW-0808">Transferase</keyword>
<dbReference type="EC" id="2.3.-.-" evidence="4"/>
<evidence type="ECO:0000313" key="5">
    <source>
        <dbReference type="Proteomes" id="UP001596297"/>
    </source>
</evidence>
<evidence type="ECO:0000313" key="4">
    <source>
        <dbReference type="EMBL" id="MFC6592205.1"/>
    </source>
</evidence>
<dbReference type="Proteomes" id="UP001596297">
    <property type="component" value="Unassembled WGS sequence"/>
</dbReference>
<dbReference type="Pfam" id="PF00583">
    <property type="entry name" value="Acetyltransf_1"/>
    <property type="match status" value="1"/>
</dbReference>